<feature type="region of interest" description="Disordered" evidence="1">
    <location>
        <begin position="58"/>
        <end position="190"/>
    </location>
</feature>
<keyword evidence="3" id="KW-1185">Reference proteome</keyword>
<protein>
    <submittedName>
        <fullName evidence="2">Uncharacterized protein</fullName>
    </submittedName>
</protein>
<evidence type="ECO:0000313" key="2">
    <source>
        <dbReference type="EMBL" id="KAF2828704.1"/>
    </source>
</evidence>
<dbReference type="Proteomes" id="UP000799424">
    <property type="component" value="Unassembled WGS sequence"/>
</dbReference>
<feature type="compositionally biased region" description="Basic and acidic residues" evidence="1">
    <location>
        <begin position="270"/>
        <end position="288"/>
    </location>
</feature>
<dbReference type="EMBL" id="MU006222">
    <property type="protein sequence ID" value="KAF2828704.1"/>
    <property type="molecule type" value="Genomic_DNA"/>
</dbReference>
<reference evidence="2" key="1">
    <citation type="journal article" date="2020" name="Stud. Mycol.">
        <title>101 Dothideomycetes genomes: a test case for predicting lifestyles and emergence of pathogens.</title>
        <authorList>
            <person name="Haridas S."/>
            <person name="Albert R."/>
            <person name="Binder M."/>
            <person name="Bloem J."/>
            <person name="Labutti K."/>
            <person name="Salamov A."/>
            <person name="Andreopoulos B."/>
            <person name="Baker S."/>
            <person name="Barry K."/>
            <person name="Bills G."/>
            <person name="Bluhm B."/>
            <person name="Cannon C."/>
            <person name="Castanera R."/>
            <person name="Culley D."/>
            <person name="Daum C."/>
            <person name="Ezra D."/>
            <person name="Gonzalez J."/>
            <person name="Henrissat B."/>
            <person name="Kuo A."/>
            <person name="Liang C."/>
            <person name="Lipzen A."/>
            <person name="Lutzoni F."/>
            <person name="Magnuson J."/>
            <person name="Mondo S."/>
            <person name="Nolan M."/>
            <person name="Ohm R."/>
            <person name="Pangilinan J."/>
            <person name="Park H.-J."/>
            <person name="Ramirez L."/>
            <person name="Alfaro M."/>
            <person name="Sun H."/>
            <person name="Tritt A."/>
            <person name="Yoshinaga Y."/>
            <person name="Zwiers L.-H."/>
            <person name="Turgeon B."/>
            <person name="Goodwin S."/>
            <person name="Spatafora J."/>
            <person name="Crous P."/>
            <person name="Grigoriev I."/>
        </authorList>
    </citation>
    <scope>NUCLEOTIDE SEQUENCE</scope>
    <source>
        <strain evidence="2">CBS 113818</strain>
    </source>
</reference>
<organism evidence="2 3">
    <name type="scientific">Ophiobolus disseminans</name>
    <dbReference type="NCBI Taxonomy" id="1469910"/>
    <lineage>
        <taxon>Eukaryota</taxon>
        <taxon>Fungi</taxon>
        <taxon>Dikarya</taxon>
        <taxon>Ascomycota</taxon>
        <taxon>Pezizomycotina</taxon>
        <taxon>Dothideomycetes</taxon>
        <taxon>Pleosporomycetidae</taxon>
        <taxon>Pleosporales</taxon>
        <taxon>Pleosporineae</taxon>
        <taxon>Phaeosphaeriaceae</taxon>
        <taxon>Ophiobolus</taxon>
    </lineage>
</organism>
<accession>A0A6A7A7C5</accession>
<dbReference type="AlphaFoldDB" id="A0A6A7A7C5"/>
<evidence type="ECO:0000256" key="1">
    <source>
        <dbReference type="SAM" id="MobiDB-lite"/>
    </source>
</evidence>
<proteinExistence type="predicted"/>
<feature type="region of interest" description="Disordered" evidence="1">
    <location>
        <begin position="236"/>
        <end position="295"/>
    </location>
</feature>
<gene>
    <name evidence="2" type="ORF">CC86DRAFT_368861</name>
</gene>
<feature type="compositionally biased region" description="Basic and acidic residues" evidence="1">
    <location>
        <begin position="112"/>
        <end position="121"/>
    </location>
</feature>
<name>A0A6A7A7C5_9PLEO</name>
<sequence>MKQLLLLSDDPKLASARNHLLERTGDEEMEKLVLVSIHRKFSRKNSKRVAATLLDIITQEQKGKSGSAVEVKSESEEIQSDDSEIVPIHGSTRRERSPDDEDSPPLSGSQRLETRQSEGKPTKRKLRSLREIVRKKQRNLDAVSPQHHPDPSIGASNTQPQPQGVVANDHPRDEHDVEQQDSAAIVPPPGICRQRRAVPIMATVLYVPNRSTPSWKPLSDFDNSPRNAIATKITSDYQSPDSHKHHVADEIGAPTKKRKRTAVMLSPKKNSGDRRAAREKRSEREKVTVRNPSNTSLIIDLGSEHDDEDETYYKNAEKEWTPLAKHDPAKETPKIELVLYVLDQYKSGMAQSSWASIRYRLIAG</sequence>
<feature type="compositionally biased region" description="Basic and acidic residues" evidence="1">
    <location>
        <begin position="169"/>
        <end position="178"/>
    </location>
</feature>
<evidence type="ECO:0000313" key="3">
    <source>
        <dbReference type="Proteomes" id="UP000799424"/>
    </source>
</evidence>